<proteinExistence type="predicted"/>
<sequence>MRVLVENMRTEFGIIENITFRNQGFRRSLLKENEIPQNQTYNSIFFSLYSLLYSHREGRFSHVLERARSSSKNRRSNHARCNL</sequence>
<accession>A0AA87MMV4</accession>
<dbReference type="Proteomes" id="UP000001343">
    <property type="component" value="Unassembled WGS sequence"/>
</dbReference>
<protein>
    <submittedName>
        <fullName evidence="1">Uncharacterized protein</fullName>
    </submittedName>
</protein>
<organism evidence="1 2">
    <name type="scientific">Leptospira mayottensis 200901122</name>
    <dbReference type="NCBI Taxonomy" id="1193010"/>
    <lineage>
        <taxon>Bacteria</taxon>
        <taxon>Pseudomonadati</taxon>
        <taxon>Spirochaetota</taxon>
        <taxon>Spirochaetia</taxon>
        <taxon>Leptospirales</taxon>
        <taxon>Leptospiraceae</taxon>
        <taxon>Leptospira</taxon>
    </lineage>
</organism>
<dbReference type="AlphaFoldDB" id="A0AA87MMV4"/>
<gene>
    <name evidence="1" type="ORF">LEP1GSC125_2928</name>
</gene>
<name>A0AA87MMV4_9LEPT</name>
<reference evidence="1 2" key="1">
    <citation type="journal article" date="2014" name="Int. J. Syst. Evol. Microbiol.">
        <title>Leptospira mayottensis sp. nov., a pathogenic species of the genus Leptospira isolated from humans.</title>
        <authorList>
            <person name="Bourhy P."/>
            <person name="Collet L."/>
            <person name="Brisse S."/>
            <person name="Picardeau M."/>
        </authorList>
    </citation>
    <scope>NUCLEOTIDE SEQUENCE [LARGE SCALE GENOMIC DNA]</scope>
    <source>
        <strain evidence="1 2">200901122</strain>
    </source>
</reference>
<dbReference type="EMBL" id="AKWM02000038">
    <property type="protein sequence ID" value="EKS00324.1"/>
    <property type="molecule type" value="Genomic_DNA"/>
</dbReference>
<comment type="caution">
    <text evidence="1">The sequence shown here is derived from an EMBL/GenBank/DDBJ whole genome shotgun (WGS) entry which is preliminary data.</text>
</comment>
<evidence type="ECO:0000313" key="2">
    <source>
        <dbReference type="Proteomes" id="UP000001343"/>
    </source>
</evidence>
<evidence type="ECO:0000313" key="1">
    <source>
        <dbReference type="EMBL" id="EKS00324.1"/>
    </source>
</evidence>